<evidence type="ECO:0000313" key="3">
    <source>
        <dbReference type="Proteomes" id="UP000075243"/>
    </source>
</evidence>
<evidence type="ECO:0000313" key="2">
    <source>
        <dbReference type="EMBL" id="KYP43998.1"/>
    </source>
</evidence>
<organism evidence="2 3">
    <name type="scientific">Cajanus cajan</name>
    <name type="common">Pigeon pea</name>
    <name type="synonym">Cajanus indicus</name>
    <dbReference type="NCBI Taxonomy" id="3821"/>
    <lineage>
        <taxon>Eukaryota</taxon>
        <taxon>Viridiplantae</taxon>
        <taxon>Streptophyta</taxon>
        <taxon>Embryophyta</taxon>
        <taxon>Tracheophyta</taxon>
        <taxon>Spermatophyta</taxon>
        <taxon>Magnoliopsida</taxon>
        <taxon>eudicotyledons</taxon>
        <taxon>Gunneridae</taxon>
        <taxon>Pentapetalae</taxon>
        <taxon>rosids</taxon>
        <taxon>fabids</taxon>
        <taxon>Fabales</taxon>
        <taxon>Fabaceae</taxon>
        <taxon>Papilionoideae</taxon>
        <taxon>50 kb inversion clade</taxon>
        <taxon>NPAAA clade</taxon>
        <taxon>indigoferoid/millettioid clade</taxon>
        <taxon>Phaseoleae</taxon>
        <taxon>Cajanus</taxon>
    </lineage>
</organism>
<proteinExistence type="predicted"/>
<dbReference type="PANTHER" id="PTHR33067">
    <property type="entry name" value="RNA-DIRECTED DNA POLYMERASE-RELATED"/>
    <property type="match status" value="1"/>
</dbReference>
<reference evidence="2" key="1">
    <citation type="journal article" date="2012" name="Nat. Biotechnol.">
        <title>Draft genome sequence of pigeonpea (Cajanus cajan), an orphan legume crop of resource-poor farmers.</title>
        <authorList>
            <person name="Varshney R.K."/>
            <person name="Chen W."/>
            <person name="Li Y."/>
            <person name="Bharti A.K."/>
            <person name="Saxena R.K."/>
            <person name="Schlueter J.A."/>
            <person name="Donoghue M.T."/>
            <person name="Azam S."/>
            <person name="Fan G."/>
            <person name="Whaley A.M."/>
            <person name="Farmer A.D."/>
            <person name="Sheridan J."/>
            <person name="Iwata A."/>
            <person name="Tuteja R."/>
            <person name="Penmetsa R.V."/>
            <person name="Wu W."/>
            <person name="Upadhyaya H.D."/>
            <person name="Yang S.P."/>
            <person name="Shah T."/>
            <person name="Saxena K.B."/>
            <person name="Michael T."/>
            <person name="McCombie W.R."/>
            <person name="Yang B."/>
            <person name="Zhang G."/>
            <person name="Yang H."/>
            <person name="Wang J."/>
            <person name="Spillane C."/>
            <person name="Cook D.R."/>
            <person name="May G.D."/>
            <person name="Xu X."/>
            <person name="Jackson S.A."/>
        </authorList>
    </citation>
    <scope>NUCLEOTIDE SEQUENCE [LARGE SCALE GENOMIC DNA]</scope>
</reference>
<dbReference type="CDD" id="cd00303">
    <property type="entry name" value="retropepsin_like"/>
    <property type="match status" value="1"/>
</dbReference>
<gene>
    <name evidence="2" type="ORF">KK1_034520</name>
</gene>
<dbReference type="EMBL" id="KQ483644">
    <property type="protein sequence ID" value="KYP43998.1"/>
    <property type="molecule type" value="Genomic_DNA"/>
</dbReference>
<dbReference type="AlphaFoldDB" id="A0A151RN88"/>
<keyword evidence="3" id="KW-1185">Reference proteome</keyword>
<accession>A0A151RN88</accession>
<dbReference type="InterPro" id="IPR021109">
    <property type="entry name" value="Peptidase_aspartic_dom_sf"/>
</dbReference>
<dbReference type="Gene3D" id="2.40.70.10">
    <property type="entry name" value="Acid Proteases"/>
    <property type="match status" value="1"/>
</dbReference>
<dbReference type="Proteomes" id="UP000075243">
    <property type="component" value="Unassembled WGS sequence"/>
</dbReference>
<evidence type="ECO:0000256" key="1">
    <source>
        <dbReference type="SAM" id="MobiDB-lite"/>
    </source>
</evidence>
<dbReference type="Gramene" id="C.cajan_31424.t">
    <property type="protein sequence ID" value="C.cajan_31424.t.cds1"/>
    <property type="gene ID" value="C.cajan_31424"/>
</dbReference>
<protein>
    <submittedName>
        <fullName evidence="2">Uncharacterized protein</fullName>
    </submittedName>
</protein>
<dbReference type="PANTHER" id="PTHR33067:SF9">
    <property type="entry name" value="RNA-DIRECTED DNA POLYMERASE"/>
    <property type="match status" value="1"/>
</dbReference>
<dbReference type="OMA" id="KIKECHS"/>
<feature type="region of interest" description="Disordered" evidence="1">
    <location>
        <begin position="222"/>
        <end position="241"/>
    </location>
</feature>
<name>A0A151RN88_CAJCA</name>
<sequence length="264" mass="30354">MPLSMLQMIGDVEVRPTRMTLHLADKSIKYPHGIVEDLLVKVDKFFFLVDFVVMDMEEDSKVPLILSRPFMKTAKVIIDVDDGKLKVRVHGDEVNFNIFEVMKHPNDKKDCFRVDVMDEVCLEAGRKFSLDTPVEKALNFDMKVVGEKRKLQLHELEEMCLQAYESSKTYKNKGKSYHGRKIVWRNFQPGQQVLLFNSRLRLFPGKLKSKWSGPLVIKSSKPSGAVELEEPNSRRSGMMNGQRIMPYLGGEVEKLTNVIHLNDP</sequence>